<dbReference type="PANTHER" id="PTHR43201">
    <property type="entry name" value="ACYL-COA SYNTHETASE"/>
    <property type="match status" value="1"/>
</dbReference>
<proteinExistence type="inferred from homology"/>
<sequence>MPMVTPPAGHVGPFAGLDVPWLLALRARTGRDHPFIVWTPFERPAVTLTYGAFHARVGALAAGLAKRGVKPGEFVLIHLDNCLEAILAWYACVELGAVAVTTNTRSAGPEIAYFAGHCGAVAAITQPAYAGAVAAHCPDIRWIAVTDNDGGEPAAAAAAPEKALRFDALFADAADRPVRPHDPLWPCSVQYTSGTTARPKAVLWTHANALWGAKVNAVHEDLRPEDVHLVHLPLFHTNALAYSVLAALWVGATAVVMPRFSASRFWATAAAHRCTWTSVVPFCVRALMERDIPKAHTFRLWGSAVCEPPTDAIFGVKTIGWWGMTETITHGIVGEANQPNTPMAIGRAAPEYEIRVVDDDGRPTPVGGTGHLRIRGIPGLSLFKEYLFNDQAMRESFDEDGYFITGDRITLLAEGFMKFADRDKDMLKVGGENVAASEIEQVIAPVPGVREVAVVAKKHPMLDEVPVVFIIPQGGVAGAPPAFADTVLAACRSALADFKVPREVHLVDDMPRSTLEKIAKAELRKRLEA</sequence>
<evidence type="ECO:0000256" key="2">
    <source>
        <dbReference type="ARBA" id="ARBA00022598"/>
    </source>
</evidence>
<dbReference type="EMBL" id="CP027668">
    <property type="protein sequence ID" value="AVO45259.1"/>
    <property type="molecule type" value="Genomic_DNA"/>
</dbReference>
<dbReference type="InterPro" id="IPR042099">
    <property type="entry name" value="ANL_N_sf"/>
</dbReference>
<gene>
    <name evidence="5" type="ORF">C6569_09420</name>
</gene>
<dbReference type="Pfam" id="PF13193">
    <property type="entry name" value="AMP-binding_C"/>
    <property type="match status" value="1"/>
</dbReference>
<dbReference type="SUPFAM" id="SSF56801">
    <property type="entry name" value="Acetyl-CoA synthetase-like"/>
    <property type="match status" value="1"/>
</dbReference>
<evidence type="ECO:0000313" key="5">
    <source>
        <dbReference type="EMBL" id="AVO45259.1"/>
    </source>
</evidence>
<dbReference type="Pfam" id="PF00501">
    <property type="entry name" value="AMP-binding"/>
    <property type="match status" value="1"/>
</dbReference>
<dbReference type="RefSeq" id="WP_106748600.1">
    <property type="nucleotide sequence ID" value="NZ_CP027668.1"/>
</dbReference>
<dbReference type="InterPro" id="IPR025110">
    <property type="entry name" value="AMP-bd_C"/>
</dbReference>
<name>A0A2S0NAR1_9HYPH</name>
<evidence type="ECO:0000256" key="1">
    <source>
        <dbReference type="ARBA" id="ARBA00006432"/>
    </source>
</evidence>
<dbReference type="Proteomes" id="UP000237889">
    <property type="component" value="Chromosome"/>
</dbReference>
<keyword evidence="6" id="KW-1185">Reference proteome</keyword>
<dbReference type="KEGG" id="phr:C6569_09420"/>
<feature type="domain" description="AMP-binding enzyme C-terminal" evidence="4">
    <location>
        <begin position="438"/>
        <end position="514"/>
    </location>
</feature>
<feature type="domain" description="AMP-dependent synthetase/ligase" evidence="3">
    <location>
        <begin position="27"/>
        <end position="387"/>
    </location>
</feature>
<keyword evidence="2 5" id="KW-0436">Ligase</keyword>
<dbReference type="AlphaFoldDB" id="A0A2S0NAR1"/>
<evidence type="ECO:0000259" key="4">
    <source>
        <dbReference type="Pfam" id="PF13193"/>
    </source>
</evidence>
<evidence type="ECO:0000313" key="6">
    <source>
        <dbReference type="Proteomes" id="UP000237889"/>
    </source>
</evidence>
<protein>
    <submittedName>
        <fullName evidence="5">ATP-dependent acyl-CoA ligase</fullName>
    </submittedName>
</protein>
<dbReference type="Gene3D" id="3.40.50.12780">
    <property type="entry name" value="N-terminal domain of ligase-like"/>
    <property type="match status" value="1"/>
</dbReference>
<comment type="similarity">
    <text evidence="1">Belongs to the ATP-dependent AMP-binding enzyme family.</text>
</comment>
<dbReference type="GO" id="GO:0031956">
    <property type="term" value="F:medium-chain fatty acid-CoA ligase activity"/>
    <property type="evidence" value="ECO:0007669"/>
    <property type="project" value="TreeGrafter"/>
</dbReference>
<dbReference type="InterPro" id="IPR000873">
    <property type="entry name" value="AMP-dep_synth/lig_dom"/>
</dbReference>
<dbReference type="PANTHER" id="PTHR43201:SF5">
    <property type="entry name" value="MEDIUM-CHAIN ACYL-COA LIGASE ACSF2, MITOCHONDRIAL"/>
    <property type="match status" value="1"/>
</dbReference>
<dbReference type="OrthoDB" id="7315605at2"/>
<evidence type="ECO:0000259" key="3">
    <source>
        <dbReference type="Pfam" id="PF00501"/>
    </source>
</evidence>
<dbReference type="GO" id="GO:0006631">
    <property type="term" value="P:fatty acid metabolic process"/>
    <property type="evidence" value="ECO:0007669"/>
    <property type="project" value="TreeGrafter"/>
</dbReference>
<dbReference type="Gene3D" id="3.30.300.30">
    <property type="match status" value="1"/>
</dbReference>
<accession>A0A2S0NAR1</accession>
<dbReference type="InterPro" id="IPR045851">
    <property type="entry name" value="AMP-bd_C_sf"/>
</dbReference>
<reference evidence="5 6" key="1">
    <citation type="submission" date="2018-03" db="EMBL/GenBank/DDBJ databases">
        <title>Genome sequencing of Phreatobacter sp.</title>
        <authorList>
            <person name="Kim S.-J."/>
            <person name="Heo J."/>
            <person name="Kwon S.-W."/>
        </authorList>
    </citation>
    <scope>NUCLEOTIDE SEQUENCE [LARGE SCALE GENOMIC DNA]</scope>
    <source>
        <strain evidence="5 6">S-12</strain>
    </source>
</reference>
<organism evidence="5 6">
    <name type="scientific">Phreatobacter cathodiphilus</name>
    <dbReference type="NCBI Taxonomy" id="1868589"/>
    <lineage>
        <taxon>Bacteria</taxon>
        <taxon>Pseudomonadati</taxon>
        <taxon>Pseudomonadota</taxon>
        <taxon>Alphaproteobacteria</taxon>
        <taxon>Hyphomicrobiales</taxon>
        <taxon>Phreatobacteraceae</taxon>
        <taxon>Phreatobacter</taxon>
    </lineage>
</organism>